<evidence type="ECO:0000256" key="2">
    <source>
        <dbReference type="ARBA" id="ARBA00023015"/>
    </source>
</evidence>
<accession>A0A1S8YRW1</accession>
<dbReference type="STRING" id="1926881.BTJ39_05605"/>
<dbReference type="InterPro" id="IPR018060">
    <property type="entry name" value="HTH_AraC"/>
</dbReference>
<dbReference type="PANTHER" id="PTHR11019:SF199">
    <property type="entry name" value="HTH-TYPE TRANSCRIPTIONAL REGULATOR NIMR"/>
    <property type="match status" value="1"/>
</dbReference>
<dbReference type="Gene3D" id="1.10.10.60">
    <property type="entry name" value="Homeodomain-like"/>
    <property type="match status" value="1"/>
</dbReference>
<dbReference type="Pfam" id="PF12833">
    <property type="entry name" value="HTH_18"/>
    <property type="match status" value="1"/>
</dbReference>
<sequence length="272" mass="29844">MLDLPVKIAAGEGHASLFSASELRESKLHVHRCGQLVKADSGVLAITLATQHMVVPATHVLWLLPATEHAMQPHGVLSGWGIWLAEEDCTTLPSQPCCFVATPLLHQAVRRWSGLSCTREAAFRRSLMQVVIAEVATLKQQEAGVVLPREPRLRRIAQALLADPADDRDALSWATLVGMSPRTLTRRLVQETGLSFSLWRQQLRVVNARQRLAAGQSVKQVALSLGYDNVSAFIAMFQRLTGMTPAQWAADHHCSAIDRASASGRRTRRRAG</sequence>
<reference evidence="6 7" key="1">
    <citation type="submission" date="2016-12" db="EMBL/GenBank/DDBJ databases">
        <title>Izhakiella australiana sp. nov. of genus Izhakiella isolated from Australian desert.</title>
        <authorList>
            <person name="Ji M."/>
        </authorList>
    </citation>
    <scope>NUCLEOTIDE SEQUENCE [LARGE SCALE GENOMIC DNA]</scope>
    <source>
        <strain evidence="6 7">D4N98</strain>
    </source>
</reference>
<evidence type="ECO:0000259" key="5">
    <source>
        <dbReference type="PROSITE" id="PS01124"/>
    </source>
</evidence>
<keyword evidence="4" id="KW-0804">Transcription</keyword>
<dbReference type="Proteomes" id="UP000190667">
    <property type="component" value="Unassembled WGS sequence"/>
</dbReference>
<proteinExistence type="predicted"/>
<dbReference type="GO" id="GO:0043565">
    <property type="term" value="F:sequence-specific DNA binding"/>
    <property type="evidence" value="ECO:0007669"/>
    <property type="project" value="InterPro"/>
</dbReference>
<evidence type="ECO:0000313" key="6">
    <source>
        <dbReference type="EMBL" id="OON41507.1"/>
    </source>
</evidence>
<keyword evidence="1" id="KW-0678">Repressor</keyword>
<protein>
    <recommendedName>
        <fullName evidence="5">HTH araC/xylS-type domain-containing protein</fullName>
    </recommendedName>
</protein>
<dbReference type="SUPFAM" id="SSF46689">
    <property type="entry name" value="Homeodomain-like"/>
    <property type="match status" value="2"/>
</dbReference>
<evidence type="ECO:0000313" key="7">
    <source>
        <dbReference type="Proteomes" id="UP000190667"/>
    </source>
</evidence>
<evidence type="ECO:0000256" key="4">
    <source>
        <dbReference type="ARBA" id="ARBA00023163"/>
    </source>
</evidence>
<dbReference type="PROSITE" id="PS00041">
    <property type="entry name" value="HTH_ARAC_FAMILY_1"/>
    <property type="match status" value="1"/>
</dbReference>
<evidence type="ECO:0000256" key="1">
    <source>
        <dbReference type="ARBA" id="ARBA00022491"/>
    </source>
</evidence>
<dbReference type="EMBL" id="MRUL01000002">
    <property type="protein sequence ID" value="OON41507.1"/>
    <property type="molecule type" value="Genomic_DNA"/>
</dbReference>
<dbReference type="InterPro" id="IPR009057">
    <property type="entry name" value="Homeodomain-like_sf"/>
</dbReference>
<keyword evidence="3" id="KW-0238">DNA-binding</keyword>
<comment type="caution">
    <text evidence="6">The sequence shown here is derived from an EMBL/GenBank/DDBJ whole genome shotgun (WGS) entry which is preliminary data.</text>
</comment>
<dbReference type="SMART" id="SM00342">
    <property type="entry name" value="HTH_ARAC"/>
    <property type="match status" value="1"/>
</dbReference>
<keyword evidence="2" id="KW-0805">Transcription regulation</keyword>
<dbReference type="PROSITE" id="PS01124">
    <property type="entry name" value="HTH_ARAC_FAMILY_2"/>
    <property type="match status" value="1"/>
</dbReference>
<keyword evidence="7" id="KW-1185">Reference proteome</keyword>
<dbReference type="GO" id="GO:0003700">
    <property type="term" value="F:DNA-binding transcription factor activity"/>
    <property type="evidence" value="ECO:0007669"/>
    <property type="project" value="InterPro"/>
</dbReference>
<name>A0A1S8YRW1_9GAMM</name>
<gene>
    <name evidence="6" type="ORF">BTJ39_05605</name>
</gene>
<dbReference type="InterPro" id="IPR020449">
    <property type="entry name" value="Tscrpt_reg_AraC-type_HTH"/>
</dbReference>
<dbReference type="FunFam" id="1.10.10.60:FF:000132">
    <property type="entry name" value="AraC family transcriptional regulator"/>
    <property type="match status" value="1"/>
</dbReference>
<organism evidence="6 7">
    <name type="scientific">Izhakiella australiensis</name>
    <dbReference type="NCBI Taxonomy" id="1926881"/>
    <lineage>
        <taxon>Bacteria</taxon>
        <taxon>Pseudomonadati</taxon>
        <taxon>Pseudomonadota</taxon>
        <taxon>Gammaproteobacteria</taxon>
        <taxon>Enterobacterales</taxon>
        <taxon>Erwiniaceae</taxon>
        <taxon>Izhakiella</taxon>
    </lineage>
</organism>
<dbReference type="PRINTS" id="PR00032">
    <property type="entry name" value="HTHARAC"/>
</dbReference>
<dbReference type="PANTHER" id="PTHR11019">
    <property type="entry name" value="HTH-TYPE TRANSCRIPTIONAL REGULATOR NIMR"/>
    <property type="match status" value="1"/>
</dbReference>
<dbReference type="InterPro" id="IPR018062">
    <property type="entry name" value="HTH_AraC-typ_CS"/>
</dbReference>
<feature type="domain" description="HTH araC/xylS-type" evidence="5">
    <location>
        <begin position="154"/>
        <end position="251"/>
    </location>
</feature>
<evidence type="ECO:0000256" key="3">
    <source>
        <dbReference type="ARBA" id="ARBA00023125"/>
    </source>
</evidence>
<dbReference type="AlphaFoldDB" id="A0A1S8YRW1"/>